<dbReference type="InterPro" id="IPR006282">
    <property type="entry name" value="Thi_PPkinase"/>
</dbReference>
<proteinExistence type="predicted"/>
<dbReference type="Pfam" id="PF04263">
    <property type="entry name" value="TPK_catalytic"/>
    <property type="match status" value="1"/>
</dbReference>
<dbReference type="RefSeq" id="WP_205179455.1">
    <property type="nucleotide sequence ID" value="NZ_JAFBFH010000016.1"/>
</dbReference>
<evidence type="ECO:0000256" key="4">
    <source>
        <dbReference type="ARBA" id="ARBA00022840"/>
    </source>
</evidence>
<accession>A0ABS2R7K1</accession>
<evidence type="ECO:0000313" key="8">
    <source>
        <dbReference type="Proteomes" id="UP000823485"/>
    </source>
</evidence>
<name>A0ABS2R7K1_9BACI</name>
<evidence type="ECO:0000256" key="2">
    <source>
        <dbReference type="ARBA" id="ARBA00022741"/>
    </source>
</evidence>
<dbReference type="InterPro" id="IPR036759">
    <property type="entry name" value="TPK_catalytic_sf"/>
</dbReference>
<sequence>MTKPIIHIVAGGPRNLIPDLSLFIDHPVLWAGVDHGVRTIFQAGIAPHVAVGDFDSISKEEWQQIEKKVPAIHKFRPEKDETDMELALLWAVGQTPEKIVIFGATGGRLDHFMANAFLVAAYKQKYPDIMFELIDTNNTISVWLPGMHTIEQDTAKKYVSFIPVFNEVIGLTLSGFKYPLRNHTVPLGSSLCVSNELIRQTGHFSFEKGILMMIRSMD</sequence>
<dbReference type="SUPFAM" id="SSF63999">
    <property type="entry name" value="Thiamin pyrophosphokinase, catalytic domain"/>
    <property type="match status" value="1"/>
</dbReference>
<dbReference type="EMBL" id="JAFBFH010000016">
    <property type="protein sequence ID" value="MBM7715626.1"/>
    <property type="molecule type" value="Genomic_DNA"/>
</dbReference>
<dbReference type="GO" id="GO:0004788">
    <property type="term" value="F:thiamine diphosphokinase activity"/>
    <property type="evidence" value="ECO:0007669"/>
    <property type="project" value="UniProtKB-EC"/>
</dbReference>
<dbReference type="Gene3D" id="3.40.50.10240">
    <property type="entry name" value="Thiamin pyrophosphokinase, catalytic domain"/>
    <property type="match status" value="1"/>
</dbReference>
<evidence type="ECO:0000259" key="6">
    <source>
        <dbReference type="SMART" id="SM00983"/>
    </source>
</evidence>
<dbReference type="InterPro" id="IPR036371">
    <property type="entry name" value="TPK_B1-bd_sf"/>
</dbReference>
<gene>
    <name evidence="7" type="ORF">JOC94_002615</name>
</gene>
<dbReference type="PANTHER" id="PTHR41299">
    <property type="entry name" value="THIAMINE PYROPHOSPHOKINASE"/>
    <property type="match status" value="1"/>
</dbReference>
<evidence type="ECO:0000256" key="5">
    <source>
        <dbReference type="NCBIfam" id="TIGR01378"/>
    </source>
</evidence>
<dbReference type="InterPro" id="IPR053149">
    <property type="entry name" value="TPK"/>
</dbReference>
<dbReference type="NCBIfam" id="TIGR01378">
    <property type="entry name" value="thi_PPkinase"/>
    <property type="match status" value="1"/>
</dbReference>
<dbReference type="CDD" id="cd07995">
    <property type="entry name" value="TPK"/>
    <property type="match status" value="1"/>
</dbReference>
<dbReference type="InterPro" id="IPR007373">
    <property type="entry name" value="Thiamin_PyroPKinase_B1-bd"/>
</dbReference>
<keyword evidence="3" id="KW-0418">Kinase</keyword>
<dbReference type="SMART" id="SM00983">
    <property type="entry name" value="TPK_B1_binding"/>
    <property type="match status" value="1"/>
</dbReference>
<comment type="caution">
    <text evidence="7">The sequence shown here is derived from an EMBL/GenBank/DDBJ whole genome shotgun (WGS) entry which is preliminary data.</text>
</comment>
<protein>
    <recommendedName>
        <fullName evidence="5">Thiamine diphosphokinase</fullName>
        <ecNumber evidence="5">2.7.6.2</ecNumber>
    </recommendedName>
</protein>
<keyword evidence="1 7" id="KW-0808">Transferase</keyword>
<keyword evidence="2" id="KW-0547">Nucleotide-binding</keyword>
<evidence type="ECO:0000313" key="7">
    <source>
        <dbReference type="EMBL" id="MBM7715626.1"/>
    </source>
</evidence>
<dbReference type="EC" id="2.7.6.2" evidence="5"/>
<dbReference type="SUPFAM" id="SSF63862">
    <property type="entry name" value="Thiamin pyrophosphokinase, substrate-binding domain"/>
    <property type="match status" value="1"/>
</dbReference>
<dbReference type="Proteomes" id="UP000823485">
    <property type="component" value="Unassembled WGS sequence"/>
</dbReference>
<evidence type="ECO:0000256" key="3">
    <source>
        <dbReference type="ARBA" id="ARBA00022777"/>
    </source>
</evidence>
<dbReference type="Pfam" id="PF04265">
    <property type="entry name" value="TPK_B1_binding"/>
    <property type="match status" value="1"/>
</dbReference>
<organism evidence="7 8">
    <name type="scientific">Siminovitchia thermophila</name>
    <dbReference type="NCBI Taxonomy" id="1245522"/>
    <lineage>
        <taxon>Bacteria</taxon>
        <taxon>Bacillati</taxon>
        <taxon>Bacillota</taxon>
        <taxon>Bacilli</taxon>
        <taxon>Bacillales</taxon>
        <taxon>Bacillaceae</taxon>
        <taxon>Siminovitchia</taxon>
    </lineage>
</organism>
<keyword evidence="8" id="KW-1185">Reference proteome</keyword>
<dbReference type="PANTHER" id="PTHR41299:SF1">
    <property type="entry name" value="THIAMINE PYROPHOSPHOKINASE"/>
    <property type="match status" value="1"/>
</dbReference>
<reference evidence="7 8" key="1">
    <citation type="submission" date="2021-01" db="EMBL/GenBank/DDBJ databases">
        <title>Genomic Encyclopedia of Type Strains, Phase IV (KMG-IV): sequencing the most valuable type-strain genomes for metagenomic binning, comparative biology and taxonomic classification.</title>
        <authorList>
            <person name="Goeker M."/>
        </authorList>
    </citation>
    <scope>NUCLEOTIDE SEQUENCE [LARGE SCALE GENOMIC DNA]</scope>
    <source>
        <strain evidence="7 8">DSM 105453</strain>
    </source>
</reference>
<dbReference type="InterPro" id="IPR007371">
    <property type="entry name" value="TPK_catalytic"/>
</dbReference>
<evidence type="ECO:0000256" key="1">
    <source>
        <dbReference type="ARBA" id="ARBA00022679"/>
    </source>
</evidence>
<feature type="domain" description="Thiamin pyrophosphokinase thiamin-binding" evidence="6">
    <location>
        <begin position="146"/>
        <end position="212"/>
    </location>
</feature>
<keyword evidence="4" id="KW-0067">ATP-binding</keyword>